<organism evidence="2 3">
    <name type="scientific">Acidicapsa dinghuensis</name>
    <dbReference type="NCBI Taxonomy" id="2218256"/>
    <lineage>
        <taxon>Bacteria</taxon>
        <taxon>Pseudomonadati</taxon>
        <taxon>Acidobacteriota</taxon>
        <taxon>Terriglobia</taxon>
        <taxon>Terriglobales</taxon>
        <taxon>Acidobacteriaceae</taxon>
        <taxon>Acidicapsa</taxon>
    </lineage>
</organism>
<dbReference type="EMBL" id="JBHSPH010000005">
    <property type="protein sequence ID" value="MFC5863486.1"/>
    <property type="molecule type" value="Genomic_DNA"/>
</dbReference>
<keyword evidence="3" id="KW-1185">Reference proteome</keyword>
<feature type="region of interest" description="Disordered" evidence="1">
    <location>
        <begin position="25"/>
        <end position="44"/>
    </location>
</feature>
<proteinExistence type="predicted"/>
<comment type="caution">
    <text evidence="2">The sequence shown here is derived from an EMBL/GenBank/DDBJ whole genome shotgun (WGS) entry which is preliminary data.</text>
</comment>
<reference evidence="3" key="1">
    <citation type="journal article" date="2019" name="Int. J. Syst. Evol. Microbiol.">
        <title>The Global Catalogue of Microorganisms (GCM) 10K type strain sequencing project: providing services to taxonomists for standard genome sequencing and annotation.</title>
        <authorList>
            <consortium name="The Broad Institute Genomics Platform"/>
            <consortium name="The Broad Institute Genome Sequencing Center for Infectious Disease"/>
            <person name="Wu L."/>
            <person name="Ma J."/>
        </authorList>
    </citation>
    <scope>NUCLEOTIDE SEQUENCE [LARGE SCALE GENOMIC DNA]</scope>
    <source>
        <strain evidence="3">JCM 4087</strain>
    </source>
</reference>
<evidence type="ECO:0000256" key="1">
    <source>
        <dbReference type="SAM" id="MobiDB-lite"/>
    </source>
</evidence>
<dbReference type="RefSeq" id="WP_263340419.1">
    <property type="nucleotide sequence ID" value="NZ_JAGSYH010000005.1"/>
</dbReference>
<gene>
    <name evidence="2" type="ORF">ACFPT7_14365</name>
</gene>
<evidence type="ECO:0000313" key="3">
    <source>
        <dbReference type="Proteomes" id="UP001596091"/>
    </source>
</evidence>
<dbReference type="Proteomes" id="UP001596091">
    <property type="component" value="Unassembled WGS sequence"/>
</dbReference>
<evidence type="ECO:0000313" key="2">
    <source>
        <dbReference type="EMBL" id="MFC5863486.1"/>
    </source>
</evidence>
<protein>
    <submittedName>
        <fullName evidence="2">Uncharacterized protein</fullName>
    </submittedName>
</protein>
<accession>A0ABW1EGT6</accession>
<name>A0ABW1EGT6_9BACT</name>
<sequence>MDNRMFAEMVKREAVDPTVGDILKTLKNPRSSRPVPAGNSQDPISTDLDKWLNDAVLAKQRRAAWFVQLDEEGQQTLKELLQECAEATAFHFLNLIDGTGGSFEGVFEIVAVDGDESRTIINPENTDMLHDLFSEVCEANRERAKE</sequence>